<organism evidence="4 5">
    <name type="scientific">Prototheca wickerhamii</name>
    <dbReference type="NCBI Taxonomy" id="3111"/>
    <lineage>
        <taxon>Eukaryota</taxon>
        <taxon>Viridiplantae</taxon>
        <taxon>Chlorophyta</taxon>
        <taxon>core chlorophytes</taxon>
        <taxon>Trebouxiophyceae</taxon>
        <taxon>Chlorellales</taxon>
        <taxon>Chlorellaceae</taxon>
        <taxon>Prototheca</taxon>
    </lineage>
</organism>
<evidence type="ECO:0000313" key="5">
    <source>
        <dbReference type="Proteomes" id="UP001255856"/>
    </source>
</evidence>
<reference evidence="4" key="1">
    <citation type="submission" date="2021-01" db="EMBL/GenBank/DDBJ databases">
        <authorList>
            <person name="Eckstrom K.M.E."/>
        </authorList>
    </citation>
    <scope>NUCLEOTIDE SEQUENCE</scope>
    <source>
        <strain evidence="4">UVCC 0001</strain>
    </source>
</reference>
<proteinExistence type="predicted"/>
<dbReference type="Gene3D" id="3.20.20.100">
    <property type="entry name" value="NADP-dependent oxidoreductase domain"/>
    <property type="match status" value="1"/>
</dbReference>
<dbReference type="PANTHER" id="PTHR43827:SF8">
    <property type="entry name" value="ALDO_KETO REDUCTASE FAMILY PROTEIN"/>
    <property type="match status" value="1"/>
</dbReference>
<dbReference type="CDD" id="cd19071">
    <property type="entry name" value="AKR_AKR1-5-like"/>
    <property type="match status" value="1"/>
</dbReference>
<gene>
    <name evidence="4" type="ORF">QBZ16_000094</name>
</gene>
<dbReference type="Pfam" id="PF00248">
    <property type="entry name" value="Aldo_ket_red"/>
    <property type="match status" value="1"/>
</dbReference>
<dbReference type="AlphaFoldDB" id="A0AAD9IKM6"/>
<evidence type="ECO:0000256" key="1">
    <source>
        <dbReference type="PIRSR" id="PIRSR000097-2"/>
    </source>
</evidence>
<dbReference type="Proteomes" id="UP001255856">
    <property type="component" value="Unassembled WGS sequence"/>
</dbReference>
<keyword evidence="5" id="KW-1185">Reference proteome</keyword>
<comment type="caution">
    <text evidence="4">The sequence shown here is derived from an EMBL/GenBank/DDBJ whole genome shotgun (WGS) entry which is preliminary data.</text>
</comment>
<feature type="domain" description="ShKT" evidence="3">
    <location>
        <begin position="15"/>
        <end position="51"/>
    </location>
</feature>
<evidence type="ECO:0000256" key="2">
    <source>
        <dbReference type="PIRSR" id="PIRSR000097-3"/>
    </source>
</evidence>
<feature type="site" description="Lowers pKa of active site Tyr" evidence="2">
    <location>
        <position position="132"/>
    </location>
</feature>
<name>A0AAD9IKM6_PROWI</name>
<dbReference type="SMART" id="SM00254">
    <property type="entry name" value="ShKT"/>
    <property type="match status" value="1"/>
</dbReference>
<dbReference type="InterPro" id="IPR023210">
    <property type="entry name" value="NADP_OxRdtase_dom"/>
</dbReference>
<dbReference type="InterPro" id="IPR020471">
    <property type="entry name" value="AKR"/>
</dbReference>
<dbReference type="InterPro" id="IPR036812">
    <property type="entry name" value="NAD(P)_OxRdtase_dom_sf"/>
</dbReference>
<protein>
    <recommendedName>
        <fullName evidence="3">ShKT domain-containing protein</fullName>
    </recommendedName>
</protein>
<dbReference type="EMBL" id="JASFZW010000001">
    <property type="protein sequence ID" value="KAK2080241.1"/>
    <property type="molecule type" value="Genomic_DNA"/>
</dbReference>
<feature type="binding site" evidence="1">
    <location>
        <position position="165"/>
    </location>
    <ligand>
        <name>substrate</name>
    </ligand>
</feature>
<accession>A0AAD9IKM6</accession>
<evidence type="ECO:0000259" key="3">
    <source>
        <dbReference type="SMART" id="SM00254"/>
    </source>
</evidence>
<dbReference type="PRINTS" id="PR00069">
    <property type="entry name" value="ALDKETRDTASE"/>
</dbReference>
<dbReference type="InterPro" id="IPR003582">
    <property type="entry name" value="ShKT_dom"/>
</dbReference>
<evidence type="ECO:0000313" key="4">
    <source>
        <dbReference type="EMBL" id="KAK2080241.1"/>
    </source>
</evidence>
<dbReference type="GO" id="GO:0016491">
    <property type="term" value="F:oxidoreductase activity"/>
    <property type="evidence" value="ECO:0007669"/>
    <property type="project" value="InterPro"/>
</dbReference>
<dbReference type="PIRSF" id="PIRSF000097">
    <property type="entry name" value="AKR"/>
    <property type="match status" value="1"/>
</dbReference>
<dbReference type="PANTHER" id="PTHR43827">
    <property type="entry name" value="2,5-DIKETO-D-GLUCONIC ACID REDUCTASE"/>
    <property type="match status" value="1"/>
</dbReference>
<dbReference type="SUPFAM" id="SSF51430">
    <property type="entry name" value="NAD(P)-linked oxidoreductase"/>
    <property type="match status" value="1"/>
</dbReference>
<sequence length="334" mass="35959">MGDLPTGSASFTLPRCGDSNGQCGPWSELGECVRNPSYMFYHCMRACGVCNVSYATSVPERVAIAPDVSMPLVGFGTAGLGDGTAEAVRSALAVGYRLLDSAQAREWYREDLVGRGLAESGVPRSEVFLTSKLHPQNLGYWNTLASVRQSLVDLRTDYLDLYLLHYPDCTPALCPSFVPEGDWRDSWAALEELVAEGALRAIGVANFDVGRLEELARAARVRPALVQTQSEPRDQSRAVRAWCRRAGVLHQAYSTLGTQHGARALLEHPVVLGVAAAHAAARATPAQVLLAWALRHGSAVVPRSASAAHQRENLAARALALTPAEMQDLDGLEE</sequence>